<dbReference type="AlphaFoldDB" id="A0A8K0RXJ0"/>
<keyword evidence="2" id="KW-0862">Zinc</keyword>
<evidence type="ECO:0000256" key="2">
    <source>
        <dbReference type="ARBA" id="ARBA00022833"/>
    </source>
</evidence>
<dbReference type="SUPFAM" id="SSF57701">
    <property type="entry name" value="Zn2/Cys6 DNA-binding domain"/>
    <property type="match status" value="1"/>
</dbReference>
<evidence type="ECO:0000256" key="3">
    <source>
        <dbReference type="ARBA" id="ARBA00023015"/>
    </source>
</evidence>
<evidence type="ECO:0000256" key="6">
    <source>
        <dbReference type="ARBA" id="ARBA00023242"/>
    </source>
</evidence>
<dbReference type="InterPro" id="IPR052360">
    <property type="entry name" value="Transcr_Regulatory_Proteins"/>
</dbReference>
<evidence type="ECO:0000259" key="7">
    <source>
        <dbReference type="PROSITE" id="PS50048"/>
    </source>
</evidence>
<keyword evidence="6" id="KW-0539">Nucleus</keyword>
<accession>A0A8K0RXJ0</accession>
<dbReference type="GO" id="GO:0008270">
    <property type="term" value="F:zinc ion binding"/>
    <property type="evidence" value="ECO:0007669"/>
    <property type="project" value="InterPro"/>
</dbReference>
<keyword evidence="4" id="KW-0238">DNA-binding</keyword>
<dbReference type="Pfam" id="PF00172">
    <property type="entry name" value="Zn_clus"/>
    <property type="match status" value="1"/>
</dbReference>
<gene>
    <name evidence="8" type="ORF">BKA59DRAFT_475380</name>
</gene>
<dbReference type="PANTHER" id="PTHR36206:SF13">
    <property type="entry name" value="TRANSCRIPTIONAL REGULATORY PROTEIN MOC3"/>
    <property type="match status" value="1"/>
</dbReference>
<dbReference type="Gene3D" id="4.10.240.10">
    <property type="entry name" value="Zn(2)-C6 fungal-type DNA-binding domain"/>
    <property type="match status" value="1"/>
</dbReference>
<dbReference type="EMBL" id="JAGPXF010000004">
    <property type="protein sequence ID" value="KAH7245125.1"/>
    <property type="molecule type" value="Genomic_DNA"/>
</dbReference>
<protein>
    <recommendedName>
        <fullName evidence="7">Zn(2)-C6 fungal-type domain-containing protein</fullName>
    </recommendedName>
</protein>
<keyword evidence="1" id="KW-0479">Metal-binding</keyword>
<evidence type="ECO:0000256" key="4">
    <source>
        <dbReference type="ARBA" id="ARBA00023125"/>
    </source>
</evidence>
<dbReference type="OrthoDB" id="3145928at2759"/>
<dbReference type="PROSITE" id="PS50048">
    <property type="entry name" value="ZN2_CY6_FUNGAL_2"/>
    <property type="match status" value="1"/>
</dbReference>
<dbReference type="CDD" id="cd00067">
    <property type="entry name" value="GAL4"/>
    <property type="match status" value="1"/>
</dbReference>
<keyword evidence="3" id="KW-0805">Transcription regulation</keyword>
<reference evidence="8" key="1">
    <citation type="journal article" date="2021" name="Nat. Commun.">
        <title>Genetic determinants of endophytism in the Arabidopsis root mycobiome.</title>
        <authorList>
            <person name="Mesny F."/>
            <person name="Miyauchi S."/>
            <person name="Thiergart T."/>
            <person name="Pickel B."/>
            <person name="Atanasova L."/>
            <person name="Karlsson M."/>
            <person name="Huettel B."/>
            <person name="Barry K.W."/>
            <person name="Haridas S."/>
            <person name="Chen C."/>
            <person name="Bauer D."/>
            <person name="Andreopoulos W."/>
            <person name="Pangilinan J."/>
            <person name="LaButti K."/>
            <person name="Riley R."/>
            <person name="Lipzen A."/>
            <person name="Clum A."/>
            <person name="Drula E."/>
            <person name="Henrissat B."/>
            <person name="Kohler A."/>
            <person name="Grigoriev I.V."/>
            <person name="Martin F.M."/>
            <person name="Hacquard S."/>
        </authorList>
    </citation>
    <scope>NUCLEOTIDE SEQUENCE</scope>
    <source>
        <strain evidence="8">MPI-SDFR-AT-0068</strain>
    </source>
</reference>
<sequence>MESSTLQKRTRTNVRQSKFGCLTCKQRRVKCDEVKPSCRRCLLSKVSCLGYPLGAPPGPSIPSSTVSVTQRSPPRNINTLFDHYAYLACAVLGEGPRRAKSEHEMGFWSYVVPQMIHSIPSVQAAAAAFGASYDERMLKSHTQTGGELMTTRNYHQALRLVQDEVLNLENGTLPCIVSCLLMSFTETLQQRTDRAYMHLQGAFAISAARFKGKSKAVSDENDISNLLEKLNLHTAAWRMSSEPISAAPEVDSSRFMTMSADRALYRILQACYHFISTASPFKYVHLMQVPYDLLIEQGRHRGDLQQWLAQNQLDDSHTNNQFQNEQLLVLRMQCLTALIYVSNVLNPYETAYDRYGPEFQEIILSGETVLDIRARDKFMRCLPPFTPEMGIIQPLFLAGLKYRHSFWRGKAADLLRRSGNEGPWCGRKESAILETVMNAEGNTLHNSSSDVEETHPVLRYPGTIAEDQRVHSCLVVDYLDRRHESVVRDEGPGSLVRFAKVQLSKCRDLEAMLSDETRGPCRQYWADQTHWYTWFETVALPE</sequence>
<name>A0A8K0RXJ0_9HYPO</name>
<dbReference type="GO" id="GO:0000981">
    <property type="term" value="F:DNA-binding transcription factor activity, RNA polymerase II-specific"/>
    <property type="evidence" value="ECO:0007669"/>
    <property type="project" value="InterPro"/>
</dbReference>
<keyword evidence="9" id="KW-1185">Reference proteome</keyword>
<dbReference type="SMART" id="SM00066">
    <property type="entry name" value="GAL4"/>
    <property type="match status" value="1"/>
</dbReference>
<dbReference type="GO" id="GO:0003677">
    <property type="term" value="F:DNA binding"/>
    <property type="evidence" value="ECO:0007669"/>
    <property type="project" value="UniProtKB-KW"/>
</dbReference>
<keyword evidence="5" id="KW-0804">Transcription</keyword>
<dbReference type="InterPro" id="IPR001138">
    <property type="entry name" value="Zn2Cys6_DnaBD"/>
</dbReference>
<evidence type="ECO:0000256" key="5">
    <source>
        <dbReference type="ARBA" id="ARBA00023163"/>
    </source>
</evidence>
<evidence type="ECO:0000313" key="9">
    <source>
        <dbReference type="Proteomes" id="UP000813427"/>
    </source>
</evidence>
<dbReference type="Proteomes" id="UP000813427">
    <property type="component" value="Unassembled WGS sequence"/>
</dbReference>
<dbReference type="PROSITE" id="PS00463">
    <property type="entry name" value="ZN2_CY6_FUNGAL_1"/>
    <property type="match status" value="1"/>
</dbReference>
<comment type="caution">
    <text evidence="8">The sequence shown here is derived from an EMBL/GenBank/DDBJ whole genome shotgun (WGS) entry which is preliminary data.</text>
</comment>
<dbReference type="InterPro" id="IPR036864">
    <property type="entry name" value="Zn2-C6_fun-type_DNA-bd_sf"/>
</dbReference>
<organism evidence="8 9">
    <name type="scientific">Fusarium tricinctum</name>
    <dbReference type="NCBI Taxonomy" id="61284"/>
    <lineage>
        <taxon>Eukaryota</taxon>
        <taxon>Fungi</taxon>
        <taxon>Dikarya</taxon>
        <taxon>Ascomycota</taxon>
        <taxon>Pezizomycotina</taxon>
        <taxon>Sordariomycetes</taxon>
        <taxon>Hypocreomycetidae</taxon>
        <taxon>Hypocreales</taxon>
        <taxon>Nectriaceae</taxon>
        <taxon>Fusarium</taxon>
        <taxon>Fusarium tricinctum species complex</taxon>
    </lineage>
</organism>
<proteinExistence type="predicted"/>
<evidence type="ECO:0000313" key="8">
    <source>
        <dbReference type="EMBL" id="KAH7245125.1"/>
    </source>
</evidence>
<dbReference type="PANTHER" id="PTHR36206">
    <property type="entry name" value="ASPERCRYPTIN BIOSYNTHESIS CLUSTER-SPECIFIC TRANSCRIPTION REGULATOR ATNN-RELATED"/>
    <property type="match status" value="1"/>
</dbReference>
<feature type="domain" description="Zn(2)-C6 fungal-type" evidence="7">
    <location>
        <begin position="20"/>
        <end position="48"/>
    </location>
</feature>
<evidence type="ECO:0000256" key="1">
    <source>
        <dbReference type="ARBA" id="ARBA00022723"/>
    </source>
</evidence>